<dbReference type="PRINTS" id="PR00419">
    <property type="entry name" value="ADXRDTASE"/>
</dbReference>
<evidence type="ECO:0000313" key="2">
    <source>
        <dbReference type="Proteomes" id="UP000538666"/>
    </source>
</evidence>
<gene>
    <name evidence="1" type="ORF">HNQ77_002863</name>
</gene>
<evidence type="ECO:0000313" key="1">
    <source>
        <dbReference type="EMBL" id="MBB6144907.1"/>
    </source>
</evidence>
<name>A0A841JWT7_9BACT</name>
<reference evidence="1 2" key="1">
    <citation type="submission" date="2020-08" db="EMBL/GenBank/DDBJ databases">
        <title>Genomic Encyclopedia of Type Strains, Phase IV (KMG-IV): sequencing the most valuable type-strain genomes for metagenomic binning, comparative biology and taxonomic classification.</title>
        <authorList>
            <person name="Goeker M."/>
        </authorList>
    </citation>
    <scope>NUCLEOTIDE SEQUENCE [LARGE SCALE GENOMIC DNA]</scope>
    <source>
        <strain evidence="1 2">DSM 103733</strain>
    </source>
</reference>
<dbReference type="Gene3D" id="3.90.660.50">
    <property type="match status" value="1"/>
</dbReference>
<dbReference type="PANTHER" id="PTHR10668:SF105">
    <property type="entry name" value="DEHYDROGENASE-RELATED"/>
    <property type="match status" value="1"/>
</dbReference>
<dbReference type="Gene3D" id="3.50.50.60">
    <property type="entry name" value="FAD/NAD(P)-binding domain"/>
    <property type="match status" value="2"/>
</dbReference>
<dbReference type="SUPFAM" id="SSF51905">
    <property type="entry name" value="FAD/NAD(P)-binding domain"/>
    <property type="match status" value="1"/>
</dbReference>
<dbReference type="EMBL" id="JACHEK010000005">
    <property type="protein sequence ID" value="MBB6144907.1"/>
    <property type="molecule type" value="Genomic_DNA"/>
</dbReference>
<dbReference type="PANTHER" id="PTHR10668">
    <property type="entry name" value="PHYTOENE DEHYDROGENASE"/>
    <property type="match status" value="1"/>
</dbReference>
<proteinExistence type="predicted"/>
<dbReference type="AlphaFoldDB" id="A0A841JWT7"/>
<organism evidence="1 2">
    <name type="scientific">Silvibacterium bohemicum</name>
    <dbReference type="NCBI Taxonomy" id="1577686"/>
    <lineage>
        <taxon>Bacteria</taxon>
        <taxon>Pseudomonadati</taxon>
        <taxon>Acidobacteriota</taxon>
        <taxon>Terriglobia</taxon>
        <taxon>Terriglobales</taxon>
        <taxon>Acidobacteriaceae</taxon>
        <taxon>Silvibacterium</taxon>
    </lineage>
</organism>
<dbReference type="OrthoDB" id="9814556at2"/>
<dbReference type="Pfam" id="PF13450">
    <property type="entry name" value="NAD_binding_8"/>
    <property type="match status" value="1"/>
</dbReference>
<sequence>MRSASVIGSGPNGLAAAIELARAGFSVDVYEAEEQIGGASRTLPLTLPGFGHDFGSAVHPMAVGSPFFNSIPLHRHGLEWVHGSAPLAHPLDDGTAVVLERDLNDAVHSFGEDGRSWRRMVEPFVARWPAFAEEILGPVPHLPRHPFLLARFGPQAVLPATMLSKLFFRSARVRALFAGLAAHSFLSLDAPLSSAVGIVLAATAHAVGWPVPRGGAQAIPDALAGHLQELGGRIHLSSRITSAADLEDGLILCDVSPRQLLSIAGSRLTPAFQEKLTRFKPGPGVFKIDYALSEPIPWTASGCHRAICIHLGGSFEEIARSESAMAKGRISGRPFMILAQPTLFDPTRAPQGRHTAWVYCHVPNGCTADMTQIIESQIERFAPGFRDCVLARHVSTPATLESSDANLIGGDISGGAMSAGQLLFRPSLRQYATSDPNLYLCSASTPPGGGVHGMCGHHAAELAIRRSKNRK</sequence>
<dbReference type="Proteomes" id="UP000538666">
    <property type="component" value="Unassembled WGS sequence"/>
</dbReference>
<dbReference type="RefSeq" id="WP_050059545.1">
    <property type="nucleotide sequence ID" value="NZ_JACHEK010000005.1"/>
</dbReference>
<keyword evidence="2" id="KW-1185">Reference proteome</keyword>
<comment type="caution">
    <text evidence="1">The sequence shown here is derived from an EMBL/GenBank/DDBJ whole genome shotgun (WGS) entry which is preliminary data.</text>
</comment>
<accession>A0A841JWT7</accession>
<dbReference type="InterPro" id="IPR036188">
    <property type="entry name" value="FAD/NAD-bd_sf"/>
</dbReference>
<protein>
    <submittedName>
        <fullName evidence="1">Phytoene dehydrogenase-like protein</fullName>
    </submittedName>
</protein>